<dbReference type="OrthoDB" id="266334at2759"/>
<proteinExistence type="predicted"/>
<reference evidence="2 3" key="1">
    <citation type="submission" date="2014-07" db="EMBL/GenBank/DDBJ databases">
        <title>Genomic and transcriptomic analysis on Apis cerana provide comprehensive insights into honey bee biology.</title>
        <authorList>
            <person name="Diao Q."/>
            <person name="Sun L."/>
            <person name="Zheng H."/>
            <person name="Zheng H."/>
            <person name="Xu S."/>
            <person name="Wang S."/>
            <person name="Zeng Z."/>
            <person name="Hu F."/>
            <person name="Su S."/>
            <person name="Wu J."/>
        </authorList>
    </citation>
    <scope>NUCLEOTIDE SEQUENCE [LARGE SCALE GENOMIC DNA]</scope>
    <source>
        <tissue evidence="2">Pupae without intestine</tissue>
    </source>
</reference>
<evidence type="ECO:0000256" key="1">
    <source>
        <dbReference type="SAM" id="MobiDB-lite"/>
    </source>
</evidence>
<dbReference type="AlphaFoldDB" id="A0A2A3E2S6"/>
<name>A0A2A3E2S6_APICC</name>
<keyword evidence="3" id="KW-1185">Reference proteome</keyword>
<evidence type="ECO:0000313" key="2">
    <source>
        <dbReference type="EMBL" id="PBC25566.1"/>
    </source>
</evidence>
<dbReference type="STRING" id="94128.A0A2A3E2S6"/>
<organism evidence="2 3">
    <name type="scientific">Apis cerana cerana</name>
    <name type="common">Oriental honeybee</name>
    <dbReference type="NCBI Taxonomy" id="94128"/>
    <lineage>
        <taxon>Eukaryota</taxon>
        <taxon>Metazoa</taxon>
        <taxon>Ecdysozoa</taxon>
        <taxon>Arthropoda</taxon>
        <taxon>Hexapoda</taxon>
        <taxon>Insecta</taxon>
        <taxon>Pterygota</taxon>
        <taxon>Neoptera</taxon>
        <taxon>Endopterygota</taxon>
        <taxon>Hymenoptera</taxon>
        <taxon>Apocrita</taxon>
        <taxon>Aculeata</taxon>
        <taxon>Apoidea</taxon>
        <taxon>Anthophila</taxon>
        <taxon>Apidae</taxon>
        <taxon>Apis</taxon>
    </lineage>
</organism>
<sequence>MNTTVTESQSLTESNLNPEFSKSKKLKNIGQKIEKEQEEILSSIQAPPIINEITEKSNETNSLNIESLLLTNSVREEETPEVVVVVRAEQTPIVTDGSDSKVEDSIKVLPTKDEISKICNKMTTTPELSDTDAKARLVGDNRDETAAIVFGEGIASVGSSNPHEDIPSFSEWTQKRLEEAERKKSKYYL</sequence>
<gene>
    <name evidence="2" type="ORF">APICC_07264</name>
</gene>
<feature type="compositionally biased region" description="Polar residues" evidence="1">
    <location>
        <begin position="1"/>
        <end position="20"/>
    </location>
</feature>
<feature type="region of interest" description="Disordered" evidence="1">
    <location>
        <begin position="1"/>
        <end position="23"/>
    </location>
</feature>
<protein>
    <submittedName>
        <fullName evidence="2">Uncharacterized protein</fullName>
    </submittedName>
</protein>
<evidence type="ECO:0000313" key="3">
    <source>
        <dbReference type="Proteomes" id="UP000242457"/>
    </source>
</evidence>
<dbReference type="Proteomes" id="UP000242457">
    <property type="component" value="Unassembled WGS sequence"/>
</dbReference>
<accession>A0A2A3E2S6</accession>
<dbReference type="EMBL" id="KZ288451">
    <property type="protein sequence ID" value="PBC25566.1"/>
    <property type="molecule type" value="Genomic_DNA"/>
</dbReference>